<protein>
    <submittedName>
        <fullName evidence="1">Uncharacterized protein</fullName>
    </submittedName>
</protein>
<proteinExistence type="predicted"/>
<reference evidence="1" key="1">
    <citation type="submission" date="2023-06" db="EMBL/GenBank/DDBJ databases">
        <authorList>
            <person name="Kurt Z."/>
        </authorList>
    </citation>
    <scope>NUCLEOTIDE SEQUENCE</scope>
</reference>
<organism evidence="1">
    <name type="scientific">Hexamita inflata</name>
    <dbReference type="NCBI Taxonomy" id="28002"/>
    <lineage>
        <taxon>Eukaryota</taxon>
        <taxon>Metamonada</taxon>
        <taxon>Diplomonadida</taxon>
        <taxon>Hexamitidae</taxon>
        <taxon>Hexamitinae</taxon>
        <taxon>Hexamita</taxon>
    </lineage>
</organism>
<comment type="caution">
    <text evidence="1">The sequence shown here is derived from an EMBL/GenBank/DDBJ whole genome shotgun (WGS) entry which is preliminary data.</text>
</comment>
<dbReference type="EMBL" id="CAXDID020000194">
    <property type="protein sequence ID" value="CAL6052854.1"/>
    <property type="molecule type" value="Genomic_DNA"/>
</dbReference>
<keyword evidence="3" id="KW-1185">Reference proteome</keyword>
<evidence type="ECO:0000313" key="2">
    <source>
        <dbReference type="EMBL" id="CAL6052854.1"/>
    </source>
</evidence>
<sequence>MALVYRAIYSIQYYGISLQQFKAAFEATFIKVVYSKTQIMCKNVFNAHSEYLQRKNVKFSIWKEMSKYLKTSSKKVHDFYHNTWSKQFYDDIAPYRQQIKYEVLKTSSYDTIQELVNVVHNKLTLRYPSVNLHYQTLYQLVYYINNNRRLFVQSKHENELECFAFSTLEQFDQMGEF</sequence>
<dbReference type="Proteomes" id="UP001642409">
    <property type="component" value="Unassembled WGS sequence"/>
</dbReference>
<dbReference type="EMBL" id="CATOUU010000942">
    <property type="protein sequence ID" value="CAI9961572.1"/>
    <property type="molecule type" value="Genomic_DNA"/>
</dbReference>
<dbReference type="AlphaFoldDB" id="A0AA86UR69"/>
<evidence type="ECO:0000313" key="1">
    <source>
        <dbReference type="EMBL" id="CAI9961572.1"/>
    </source>
</evidence>
<accession>A0AA86UR69</accession>
<gene>
    <name evidence="2" type="ORF">HINF_LOCUS45050</name>
    <name evidence="1" type="ORF">HINF_LOCUS49217</name>
</gene>
<name>A0AA86UR69_9EUKA</name>
<evidence type="ECO:0000313" key="3">
    <source>
        <dbReference type="Proteomes" id="UP001642409"/>
    </source>
</evidence>
<reference evidence="2 3" key="2">
    <citation type="submission" date="2024-07" db="EMBL/GenBank/DDBJ databases">
        <authorList>
            <person name="Akdeniz Z."/>
        </authorList>
    </citation>
    <scope>NUCLEOTIDE SEQUENCE [LARGE SCALE GENOMIC DNA]</scope>
</reference>